<feature type="region of interest" description="Disordered" evidence="2">
    <location>
        <begin position="294"/>
        <end position="323"/>
    </location>
</feature>
<feature type="compositionally biased region" description="Polar residues" evidence="2">
    <location>
        <begin position="31"/>
        <end position="58"/>
    </location>
</feature>
<gene>
    <name evidence="4" type="ORF">O181_031448</name>
</gene>
<feature type="compositionally biased region" description="Polar residues" evidence="2">
    <location>
        <begin position="1786"/>
        <end position="1797"/>
    </location>
</feature>
<feature type="compositionally biased region" description="Basic and acidic residues" evidence="2">
    <location>
        <begin position="1831"/>
        <end position="1850"/>
    </location>
</feature>
<feature type="compositionally biased region" description="Polar residues" evidence="2">
    <location>
        <begin position="1993"/>
        <end position="2008"/>
    </location>
</feature>
<feature type="compositionally biased region" description="Polar residues" evidence="2">
    <location>
        <begin position="1606"/>
        <end position="1628"/>
    </location>
</feature>
<feature type="compositionally biased region" description="Acidic residues" evidence="2">
    <location>
        <begin position="751"/>
        <end position="767"/>
    </location>
</feature>
<feature type="region of interest" description="Disordered" evidence="2">
    <location>
        <begin position="2183"/>
        <end position="2285"/>
    </location>
</feature>
<feature type="compositionally biased region" description="Polar residues" evidence="2">
    <location>
        <begin position="1748"/>
        <end position="1768"/>
    </location>
</feature>
<feature type="compositionally biased region" description="Basic and acidic residues" evidence="2">
    <location>
        <begin position="2209"/>
        <end position="2219"/>
    </location>
</feature>
<name>A0A9Q3CXH3_9BASI</name>
<feature type="region of interest" description="Disordered" evidence="2">
    <location>
        <begin position="1985"/>
        <end position="2008"/>
    </location>
</feature>
<feature type="region of interest" description="Disordered" evidence="2">
    <location>
        <begin position="1575"/>
        <end position="1860"/>
    </location>
</feature>
<feature type="compositionally biased region" description="Polar residues" evidence="2">
    <location>
        <begin position="2324"/>
        <end position="2345"/>
    </location>
</feature>
<feature type="compositionally biased region" description="Low complexity" evidence="2">
    <location>
        <begin position="817"/>
        <end position="832"/>
    </location>
</feature>
<dbReference type="GO" id="GO:0005543">
    <property type="term" value="F:phospholipid binding"/>
    <property type="evidence" value="ECO:0007669"/>
    <property type="project" value="InterPro"/>
</dbReference>
<sequence>MSDDPFGSSRKRPLPPRLRLTSTNTTTRSSIITNLNFKNESNHQTPFSAKSEPNQNLINFNSPSNSPRPSTSNSQNHSFNQNQSNQFNLIMSNQNQSLNQNLSSSNNDPHQLHLNDSIINNHSNHNPLFNDQNHNHNHNDNLNDNQFDNNHNHDNNDDDDDDPNDPFLLNNNNLKNSHFNNQNQNQSPNQNQNQNQNQIIPPVPPLPSHLLHLNHQIPTLNNLNSNLNLNLSTTPTPINTTITLTPQNLLQRLDQLLQAKSHEIHLAGQLGNSLLEQQAELELKISELEATTNLLNNNHSKSKRRNNREKSINSPDQNINLNDPQIIHTNQESDDDQTNHNNNSPIDPSIHEKLKELEVAMKRWQEDNAEIWRQARGSDPIVLSRPSTPLSHSPNGLMPITPVGHQIPPTSNMFFSNDCDNSFSTQQLPSTNQSINRRARNAQHRANDIEFATEIGQSLLGEVRRLQSLLTVKENEMIQVKEEREGLWERNENLMERIKGYKTSVDKFKDENWNLELSKQDIQTKLTESLNEKLKLESDRLRLIKQSTELQRQSDQQRSELERINSLILEDRGKYESTIATLRKNHAGLQRERNDLQTALDALKLELENLKKKAIHKRSNSTVDQDEILSHNQVSGNEEEILALRMTPNKRKLEDHLHGFGTPIDFHDDEFELDSSLIGTPVRQRGLGSNLGFSTENDQLRTSLAHAQRTISTLRSALQRKKEDTIRSKKSSALSVGDRHPQSTDMLVQMPDDDDDDEDDDAVENDDNDNHQGKGDNDKPPRRTPGTLSSSIRGTPRSLFRGRGGRGGLPSRRGRFRGTPSKLSKPASLSSSSDDDNLNEPPSDHPADLLKILQADQDLFDSTSNLHLSQSTQSNLRDSFGETMDPEFARFGNEISQRLIQTSRDDDNGEGGLQVDDDSRDWRPLKEALGSFSQNSRATLAFEDELGQLSSRTSLQWPDDIKAELAQRRAERSSALKSPVNAVEVGVMTDPISPPTPITVERLVEVPVDRVVEIVQRVEVPVERTIEVEKIVQVPVDRIVEIEKIVQVPVERIVEIEKPIDRVVEVEKLVHVDRIVEVPVEKIVQVPVEKIVEVEKLIDRVVEVEKIIEVEKPIDRVVEVEKIVEVEKLIDRVVEVEKIIEVEKPIDRVVEVEKIIEIEKPIDRVIEIEKIVHVDRLVEVPVEKILNLPMESNHKSEVILQKDHEKENRVQGVIEKEVEKIVEVEKLVEVEKIIEVEKLVEVEKIVEVEKLVEKIVEVEKLVEKIVEVEKLVEKIVEVEKLVEVEKVVEVEKLVEKIIEPEKVLGIEKIVQTEDIIPDLNSITQILPVKSVMTQTDQSIRPVGTFHHIGVNTEEPTTDSSFISLNTSINRKLKRKKSRSKRYSQLSSRSRRMTVSEGGSEQEQMFSAEEEMIETDPEEFEDARESELSSIARTSKIFHRHQSSAPYHLLLQTGDDIETVSSPIHMPKVSKDLQTSNELSQSTPISDRALDVGIGLPPILPVAFKQEEDSHIDRSPLKSQTIEIGVQTENVLDWSQFLPVLSPGLSDRDSMATFGDPPTSSMVRTKSSISTFKKLDNLNLSNPTTPLQHLHQRGGTISPRDSEFSENRISLASSVRTETTNASEATTQARTSLSRRSRPSPSSKFDKQLSNEPLIKVGTQPFNQIPPSSIPIKQDTLRSTSADRRYVTPKPSSAGFRPQRPSSPPPQELLKKVQTPRSTQLTVPGASPFRRPSHSSMPPPSPVGRGSRKNPTTTNSKAQAVPRSTNLSNPPDALNEEDDLSQFGMVTLTSISRYNPNENTRRARGLPIDPGSKGSLNDQLSDTQRSRGHSFTSDRTDRTSDPGDGIQEHAGRNLSTSMSTDPSAIHAITQTMIGEFLYKYTTKALIRGFSEKRHRRFFWVHPYTKTLYWSTSDPGAHGNNQSTAKSVFIENIRSIDDRNSSPSGLASHSLVIQTPNREMKITAPSKERHELWLNAIKYLLSRPEQAGGAGPQAFNPTPSSRPINQPSTFSSRNTILSKFRNQDHSTLQTPPAIRQAIYGHHPYTSANNNSVVRTMNSSGKATIPKVAKGLSLPSSKKRAGTPAAEFVRQMNENSRLGHSSVGSPQSMNSSTVSNGAYNPHFSSNRRAYNSPQTLADGVDVVDETDMSISYDSRGEETQDEGGFEALENVRACCGGKHDVGSLCRRQAHSSSHTEHSHLAYPRPSSRGQRSHGDTTNHSRVAETTSLKASNLQNLRSRFAGTSSPGLQAQQSFWSPNSQSRPPTGKASLAGSASDYRSGSSSPVGTISSRFARESKIFQDLKSFNAVERLQTPPRSTSRLSKRSIVGSSTRSGNQTSLFSSSFEQER</sequence>
<feature type="compositionally biased region" description="Polar residues" evidence="2">
    <location>
        <begin position="1577"/>
        <end position="1586"/>
    </location>
</feature>
<feature type="compositionally biased region" description="Low complexity" evidence="2">
    <location>
        <begin position="117"/>
        <end position="132"/>
    </location>
</feature>
<accession>A0A9Q3CXH3</accession>
<feature type="compositionally biased region" description="Low complexity" evidence="2">
    <location>
        <begin position="17"/>
        <end position="30"/>
    </location>
</feature>
<dbReference type="GO" id="GO:0015631">
    <property type="term" value="F:tubulin binding"/>
    <property type="evidence" value="ECO:0007669"/>
    <property type="project" value="TreeGrafter"/>
</dbReference>
<dbReference type="SUPFAM" id="SSF50729">
    <property type="entry name" value="PH domain-like"/>
    <property type="match status" value="1"/>
</dbReference>
<dbReference type="SMART" id="SM00233">
    <property type="entry name" value="PH"/>
    <property type="match status" value="1"/>
</dbReference>
<dbReference type="GO" id="GO:0005938">
    <property type="term" value="C:cell cortex"/>
    <property type="evidence" value="ECO:0007669"/>
    <property type="project" value="InterPro"/>
</dbReference>
<dbReference type="InterPro" id="IPR053005">
    <property type="entry name" value="Nuclear_Pos-Cytoskel_Interact"/>
</dbReference>
<dbReference type="PANTHER" id="PTHR28190:SF1">
    <property type="entry name" value="NUCLEAR MIGRATION PROTEIN NUM1"/>
    <property type="match status" value="1"/>
</dbReference>
<evidence type="ECO:0000256" key="2">
    <source>
        <dbReference type="SAM" id="MobiDB-lite"/>
    </source>
</evidence>
<dbReference type="OrthoDB" id="2506948at2759"/>
<feature type="compositionally biased region" description="Polar residues" evidence="2">
    <location>
        <begin position="1813"/>
        <end position="1830"/>
    </location>
</feature>
<feature type="coiled-coil region" evidence="1">
    <location>
        <begin position="463"/>
        <end position="511"/>
    </location>
</feature>
<feature type="domain" description="PH" evidence="3">
    <location>
        <begin position="1869"/>
        <end position="1980"/>
    </location>
</feature>
<feature type="region of interest" description="Disordered" evidence="2">
    <location>
        <begin position="329"/>
        <end position="348"/>
    </location>
</feature>
<dbReference type="EMBL" id="AVOT02011238">
    <property type="protein sequence ID" value="MBW0491733.1"/>
    <property type="molecule type" value="Genomic_DNA"/>
</dbReference>
<dbReference type="InterPro" id="IPR001849">
    <property type="entry name" value="PH_domain"/>
</dbReference>
<keyword evidence="5" id="KW-1185">Reference proteome</keyword>
<dbReference type="Proteomes" id="UP000765509">
    <property type="component" value="Unassembled WGS sequence"/>
</dbReference>
<dbReference type="GO" id="GO:0032065">
    <property type="term" value="P:maintenance of protein location in cell cortex"/>
    <property type="evidence" value="ECO:0007669"/>
    <property type="project" value="InterPro"/>
</dbReference>
<dbReference type="Pfam" id="PF12814">
    <property type="entry name" value="Mcp5_PH"/>
    <property type="match status" value="1"/>
</dbReference>
<dbReference type="InterPro" id="IPR011993">
    <property type="entry name" value="PH-like_dom_sf"/>
</dbReference>
<evidence type="ECO:0000313" key="5">
    <source>
        <dbReference type="Proteomes" id="UP000765509"/>
    </source>
</evidence>
<proteinExistence type="predicted"/>
<dbReference type="Gene3D" id="1.20.5.1160">
    <property type="entry name" value="Vasodilator-stimulated phosphoprotein"/>
    <property type="match status" value="1"/>
</dbReference>
<feature type="compositionally biased region" description="Low complexity" evidence="2">
    <location>
        <begin position="1726"/>
        <end position="1735"/>
    </location>
</feature>
<dbReference type="Gene3D" id="2.30.29.30">
    <property type="entry name" value="Pleckstrin-homology domain (PH domain)/Phosphotyrosine-binding domain (PTB)"/>
    <property type="match status" value="1"/>
</dbReference>
<feature type="region of interest" description="Disordered" evidence="2">
    <location>
        <begin position="718"/>
        <end position="846"/>
    </location>
</feature>
<dbReference type="GO" id="GO:0000226">
    <property type="term" value="P:microtubule cytoskeleton organization"/>
    <property type="evidence" value="ECO:0007669"/>
    <property type="project" value="TreeGrafter"/>
</dbReference>
<feature type="compositionally biased region" description="Basic and acidic residues" evidence="2">
    <location>
        <begin position="768"/>
        <end position="781"/>
    </location>
</feature>
<organism evidence="4 5">
    <name type="scientific">Austropuccinia psidii MF-1</name>
    <dbReference type="NCBI Taxonomy" id="1389203"/>
    <lineage>
        <taxon>Eukaryota</taxon>
        <taxon>Fungi</taxon>
        <taxon>Dikarya</taxon>
        <taxon>Basidiomycota</taxon>
        <taxon>Pucciniomycotina</taxon>
        <taxon>Pucciniomycetes</taxon>
        <taxon>Pucciniales</taxon>
        <taxon>Sphaerophragmiaceae</taxon>
        <taxon>Austropuccinia</taxon>
    </lineage>
</organism>
<feature type="compositionally biased region" description="Low complexity" evidence="2">
    <location>
        <begin position="2268"/>
        <end position="2285"/>
    </location>
</feature>
<feature type="compositionally biased region" description="Polar residues" evidence="2">
    <location>
        <begin position="2220"/>
        <end position="2260"/>
    </location>
</feature>
<feature type="compositionally biased region" description="Low complexity" evidence="2">
    <location>
        <begin position="165"/>
        <end position="200"/>
    </location>
</feature>
<dbReference type="InterPro" id="IPR024774">
    <property type="entry name" value="PH_dom-Mcp5-type"/>
</dbReference>
<feature type="compositionally biased region" description="Low complexity" evidence="2">
    <location>
        <begin position="59"/>
        <end position="81"/>
    </location>
</feature>
<dbReference type="PANTHER" id="PTHR28190">
    <property type="entry name" value="NUCLEAR MIGRATION PROTEIN NUM1"/>
    <property type="match status" value="1"/>
</dbReference>
<dbReference type="GO" id="GO:0005739">
    <property type="term" value="C:mitochondrion"/>
    <property type="evidence" value="ECO:0007669"/>
    <property type="project" value="TreeGrafter"/>
</dbReference>
<feature type="coiled-coil region" evidence="1">
    <location>
        <begin position="579"/>
        <end position="620"/>
    </location>
</feature>
<keyword evidence="1" id="KW-0175">Coiled coil</keyword>
<evidence type="ECO:0000313" key="4">
    <source>
        <dbReference type="EMBL" id="MBW0491733.1"/>
    </source>
</evidence>
<dbReference type="CDD" id="cd13365">
    <property type="entry name" value="PH_PLC_plant-like"/>
    <property type="match status" value="1"/>
</dbReference>
<feature type="region of interest" description="Disordered" evidence="2">
    <location>
        <begin position="1"/>
        <end position="81"/>
    </location>
</feature>
<evidence type="ECO:0000259" key="3">
    <source>
        <dbReference type="PROSITE" id="PS50003"/>
    </source>
</evidence>
<evidence type="ECO:0000256" key="1">
    <source>
        <dbReference type="SAM" id="Coils"/>
    </source>
</evidence>
<feature type="compositionally biased region" description="Low complexity" evidence="2">
    <location>
        <begin position="98"/>
        <end position="107"/>
    </location>
</feature>
<feature type="region of interest" description="Disordered" evidence="2">
    <location>
        <begin position="2306"/>
        <end position="2345"/>
    </location>
</feature>
<comment type="caution">
    <text evidence="4">The sequence shown here is derived from an EMBL/GenBank/DDBJ whole genome shotgun (WGS) entry which is preliminary data.</text>
</comment>
<feature type="region of interest" description="Disordered" evidence="2">
    <location>
        <begin position="1373"/>
        <end position="1405"/>
    </location>
</feature>
<reference evidence="4" key="1">
    <citation type="submission" date="2021-03" db="EMBL/GenBank/DDBJ databases">
        <title>Draft genome sequence of rust myrtle Austropuccinia psidii MF-1, a brazilian biotype.</title>
        <authorList>
            <person name="Quecine M.C."/>
            <person name="Pachon D.M.R."/>
            <person name="Bonatelli M.L."/>
            <person name="Correr F.H."/>
            <person name="Franceschini L.M."/>
            <person name="Leite T.F."/>
            <person name="Margarido G.R.A."/>
            <person name="Almeida C.A."/>
            <person name="Ferrarezi J.A."/>
            <person name="Labate C.A."/>
        </authorList>
    </citation>
    <scope>NUCLEOTIDE SEQUENCE</scope>
    <source>
        <strain evidence="4">MF-1</strain>
    </source>
</reference>
<protein>
    <recommendedName>
        <fullName evidence="3">PH domain-containing protein</fullName>
    </recommendedName>
</protein>
<dbReference type="PROSITE" id="PS50003">
    <property type="entry name" value="PH_DOMAIN"/>
    <property type="match status" value="1"/>
</dbReference>
<feature type="region of interest" description="Disordered" evidence="2">
    <location>
        <begin position="98"/>
        <end position="206"/>
    </location>
</feature>